<dbReference type="EMBL" id="RCDD01000001">
    <property type="protein sequence ID" value="RLK59802.1"/>
    <property type="molecule type" value="Genomic_DNA"/>
</dbReference>
<dbReference type="InterPro" id="IPR023214">
    <property type="entry name" value="HAD_sf"/>
</dbReference>
<evidence type="ECO:0000313" key="1">
    <source>
        <dbReference type="EMBL" id="RLK59802.1"/>
    </source>
</evidence>
<name>A0A421B5P0_9PSEU</name>
<comment type="caution">
    <text evidence="1">The sequence shown here is derived from an EMBL/GenBank/DDBJ whole genome shotgun (WGS) entry which is preliminary data.</text>
</comment>
<dbReference type="RefSeq" id="WP_246009620.1">
    <property type="nucleotide sequence ID" value="NZ_RCDD01000001.1"/>
</dbReference>
<dbReference type="NCBIfam" id="TIGR01549">
    <property type="entry name" value="HAD-SF-IA-v1"/>
    <property type="match status" value="1"/>
</dbReference>
<dbReference type="InterPro" id="IPR006439">
    <property type="entry name" value="HAD-SF_hydro_IA"/>
</dbReference>
<protein>
    <submittedName>
        <fullName evidence="1">HAD superfamily hydrolase (TIGR01493 family)/HAD superfamily hydrolase (TIGR01509 family)/HAD superfamily hydrolase (TIGR01549 family)</fullName>
    </submittedName>
</protein>
<organism evidence="1 2">
    <name type="scientific">Actinokineospora cianjurensis</name>
    <dbReference type="NCBI Taxonomy" id="585224"/>
    <lineage>
        <taxon>Bacteria</taxon>
        <taxon>Bacillati</taxon>
        <taxon>Actinomycetota</taxon>
        <taxon>Actinomycetes</taxon>
        <taxon>Pseudonocardiales</taxon>
        <taxon>Pseudonocardiaceae</taxon>
        <taxon>Actinokineospora</taxon>
    </lineage>
</organism>
<dbReference type="Proteomes" id="UP000282454">
    <property type="component" value="Unassembled WGS sequence"/>
</dbReference>
<dbReference type="Gene3D" id="3.40.50.1000">
    <property type="entry name" value="HAD superfamily/HAD-like"/>
    <property type="match status" value="1"/>
</dbReference>
<dbReference type="Pfam" id="PF00702">
    <property type="entry name" value="Hydrolase"/>
    <property type="match status" value="1"/>
</dbReference>
<sequence length="233" mass="24903">MDAVVIRGVLLDFSGTLFRLEPGPGAVDGLHNADGTALTAERYADVLALMTVPTGVPAHLPADLHDSWHRRDLDPEVHRAGYEASLVHPDLGLGGDTPGKLYDLMLAPSSWRPYPDTEAALRLLRAKGIPVAVVSNIAWDLRDTFAHWGLDELVTEFVLSYVVGVVKPDAKIFEIACERLSVEPGAALMIGDSAKADGGAAAAGCRFERVEPQATANRQDALLGALRRHGIAD</sequence>
<accession>A0A421B5P0</accession>
<dbReference type="InterPro" id="IPR036412">
    <property type="entry name" value="HAD-like_sf"/>
</dbReference>
<dbReference type="SUPFAM" id="SSF56784">
    <property type="entry name" value="HAD-like"/>
    <property type="match status" value="1"/>
</dbReference>
<dbReference type="PRINTS" id="PR00413">
    <property type="entry name" value="HADHALOGNASE"/>
</dbReference>
<dbReference type="GO" id="GO:0016787">
    <property type="term" value="F:hydrolase activity"/>
    <property type="evidence" value="ECO:0007669"/>
    <property type="project" value="UniProtKB-KW"/>
</dbReference>
<dbReference type="PANTHER" id="PTHR46649">
    <property type="match status" value="1"/>
</dbReference>
<keyword evidence="2" id="KW-1185">Reference proteome</keyword>
<keyword evidence="1" id="KW-0378">Hydrolase</keyword>
<proteinExistence type="predicted"/>
<dbReference type="AlphaFoldDB" id="A0A421B5P0"/>
<dbReference type="PANTHER" id="PTHR46649:SF4">
    <property type="entry name" value="HALOACID DEHALOGENASE-LIKE HYDROLASE (HAD) SUPERFAMILY PROTEIN"/>
    <property type="match status" value="1"/>
</dbReference>
<gene>
    <name evidence="1" type="ORF">CLV68_0287</name>
</gene>
<evidence type="ECO:0000313" key="2">
    <source>
        <dbReference type="Proteomes" id="UP000282454"/>
    </source>
</evidence>
<reference evidence="1 2" key="1">
    <citation type="submission" date="2018-10" db="EMBL/GenBank/DDBJ databases">
        <title>Genomic Encyclopedia of Archaeal and Bacterial Type Strains, Phase II (KMG-II): from individual species to whole genera.</title>
        <authorList>
            <person name="Goeker M."/>
        </authorList>
    </citation>
    <scope>NUCLEOTIDE SEQUENCE [LARGE SCALE GENOMIC DNA]</scope>
    <source>
        <strain evidence="1 2">DSM 45657</strain>
    </source>
</reference>